<dbReference type="Gene3D" id="2.60.200.20">
    <property type="match status" value="1"/>
</dbReference>
<dbReference type="InterPro" id="IPR000253">
    <property type="entry name" value="FHA_dom"/>
</dbReference>
<evidence type="ECO:0000313" key="4">
    <source>
        <dbReference type="Proteomes" id="UP001209701"/>
    </source>
</evidence>
<feature type="transmembrane region" description="Helical" evidence="1">
    <location>
        <begin position="199"/>
        <end position="219"/>
    </location>
</feature>
<feature type="domain" description="FHA" evidence="2">
    <location>
        <begin position="32"/>
        <end position="82"/>
    </location>
</feature>
<sequence>MDQRQEQLIAVIEVLGRDGLVRQVQRITRWPASIGRSPACDVVLDDVHLAAEHAQVQWDEQGVANLLLMPSLNGGWMGERRLKAGDAAALGGMSNFQLGASHLRWRSNAEPLAPELPLQQHQQRAAKVAAAWVPALLLLWLGLLWFDRWSELNPGSPWVDYSSAVLGPLVVLLGWAGLWSLVTQLFQHRFPFVTHLRRALIAVTALHLIGISLPVLAFAMSWPRLLVLDAMVFPAGLAALLWWHASLVWPRARPWLALAALSGLATLTVLTVARRQEQQYWFGPPYLSTLPPPAFRLVEPKSPQALIDALRPLEAELARQANKDNDASGTEAGGEE</sequence>
<dbReference type="Proteomes" id="UP001209701">
    <property type="component" value="Unassembled WGS sequence"/>
</dbReference>
<evidence type="ECO:0000313" key="3">
    <source>
        <dbReference type="EMBL" id="MCV2368455.1"/>
    </source>
</evidence>
<feature type="transmembrane region" description="Helical" evidence="1">
    <location>
        <begin position="225"/>
        <end position="243"/>
    </location>
</feature>
<dbReference type="SMART" id="SM00240">
    <property type="entry name" value="FHA"/>
    <property type="match status" value="1"/>
</dbReference>
<feature type="transmembrane region" description="Helical" evidence="1">
    <location>
        <begin position="255"/>
        <end position="273"/>
    </location>
</feature>
<name>A0ABT2YEN6_9BURK</name>
<keyword evidence="1" id="KW-0472">Membrane</keyword>
<evidence type="ECO:0000259" key="2">
    <source>
        <dbReference type="PROSITE" id="PS50006"/>
    </source>
</evidence>
<reference evidence="3 4" key="1">
    <citation type="submission" date="2021-11" db="EMBL/GenBank/DDBJ databases">
        <authorList>
            <person name="Liang Q."/>
            <person name="Mou H."/>
            <person name="Liu Z."/>
        </authorList>
    </citation>
    <scope>NUCLEOTIDE SEQUENCE [LARGE SCALE GENOMIC DNA]</scope>
    <source>
        <strain evidence="3 4">CHU3</strain>
    </source>
</reference>
<dbReference type="Pfam" id="PF00498">
    <property type="entry name" value="FHA"/>
    <property type="match status" value="1"/>
</dbReference>
<keyword evidence="4" id="KW-1185">Reference proteome</keyword>
<protein>
    <submittedName>
        <fullName evidence="3">FHA domain-containing protein</fullName>
    </submittedName>
</protein>
<feature type="transmembrane region" description="Helical" evidence="1">
    <location>
        <begin position="128"/>
        <end position="146"/>
    </location>
</feature>
<comment type="caution">
    <text evidence="3">The sequence shown here is derived from an EMBL/GenBank/DDBJ whole genome shotgun (WGS) entry which is preliminary data.</text>
</comment>
<organism evidence="3 4">
    <name type="scientific">Roseateles oligotrophus</name>
    <dbReference type="NCBI Taxonomy" id="1769250"/>
    <lineage>
        <taxon>Bacteria</taxon>
        <taxon>Pseudomonadati</taxon>
        <taxon>Pseudomonadota</taxon>
        <taxon>Betaproteobacteria</taxon>
        <taxon>Burkholderiales</taxon>
        <taxon>Sphaerotilaceae</taxon>
        <taxon>Roseateles</taxon>
    </lineage>
</organism>
<keyword evidence="1" id="KW-0812">Transmembrane</keyword>
<gene>
    <name evidence="3" type="ORF">LNV07_10160</name>
</gene>
<evidence type="ECO:0000256" key="1">
    <source>
        <dbReference type="SAM" id="Phobius"/>
    </source>
</evidence>
<feature type="transmembrane region" description="Helical" evidence="1">
    <location>
        <begin position="166"/>
        <end position="187"/>
    </location>
</feature>
<dbReference type="PROSITE" id="PS50006">
    <property type="entry name" value="FHA_DOMAIN"/>
    <property type="match status" value="1"/>
</dbReference>
<dbReference type="CDD" id="cd00060">
    <property type="entry name" value="FHA"/>
    <property type="match status" value="1"/>
</dbReference>
<accession>A0ABT2YEN6</accession>
<keyword evidence="1" id="KW-1133">Transmembrane helix</keyword>
<dbReference type="SUPFAM" id="SSF49879">
    <property type="entry name" value="SMAD/FHA domain"/>
    <property type="match status" value="1"/>
</dbReference>
<dbReference type="EMBL" id="JAJIRN010000004">
    <property type="protein sequence ID" value="MCV2368455.1"/>
    <property type="molecule type" value="Genomic_DNA"/>
</dbReference>
<dbReference type="RefSeq" id="WP_263571054.1">
    <property type="nucleotide sequence ID" value="NZ_JAJIRN010000004.1"/>
</dbReference>
<proteinExistence type="predicted"/>
<dbReference type="InterPro" id="IPR008984">
    <property type="entry name" value="SMAD_FHA_dom_sf"/>
</dbReference>